<feature type="domain" description="Beta-galactosidase trimerisation" evidence="1">
    <location>
        <begin position="144"/>
        <end position="242"/>
    </location>
</feature>
<dbReference type="SUPFAM" id="SSF52317">
    <property type="entry name" value="Class I glutamine amidotransferase-like"/>
    <property type="match status" value="1"/>
</dbReference>
<reference evidence="2" key="1">
    <citation type="journal article" date="2014" name="Front. Microbiol.">
        <title>High frequency of phylogenetically diverse reductive dehalogenase-homologous genes in deep subseafloor sedimentary metagenomes.</title>
        <authorList>
            <person name="Kawai M."/>
            <person name="Futagami T."/>
            <person name="Toyoda A."/>
            <person name="Takaki Y."/>
            <person name="Nishi S."/>
            <person name="Hori S."/>
            <person name="Arai W."/>
            <person name="Tsubouchi T."/>
            <person name="Morono Y."/>
            <person name="Uchiyama I."/>
            <person name="Ito T."/>
            <person name="Fujiyama A."/>
            <person name="Inagaki F."/>
            <person name="Takami H."/>
        </authorList>
    </citation>
    <scope>NUCLEOTIDE SEQUENCE</scope>
    <source>
        <strain evidence="2">Expedition CK06-06</strain>
    </source>
</reference>
<dbReference type="GO" id="GO:0004565">
    <property type="term" value="F:beta-galactosidase activity"/>
    <property type="evidence" value="ECO:0007669"/>
    <property type="project" value="InterPro"/>
</dbReference>
<comment type="caution">
    <text evidence="2">The sequence shown here is derived from an EMBL/GenBank/DDBJ whole genome shotgun (WGS) entry which is preliminary data.</text>
</comment>
<feature type="non-terminal residue" evidence="2">
    <location>
        <position position="249"/>
    </location>
</feature>
<name>X1TT69_9ZZZZ</name>
<dbReference type="AlphaFoldDB" id="X1TT69"/>
<dbReference type="InterPro" id="IPR013738">
    <property type="entry name" value="Beta_galactosidase_Trimer"/>
</dbReference>
<sequence length="249" mass="28109">MFNALGPPTTMYPATDQTMRAIDTYALAKIADILYFELGFTFPRLENGRLISNIESLKYGINAGSGKNIAEKGYMPGRIPLTPGQVKVAVAEALSFSCTFNVYNFSCQEAQPMLEKAKIRKALAKYYGFSEKNENYYVGTEMIADVAVLFSRPTQDWYCNDREEHDYPERRGFDQALIDLHIPFDIIQDELVTEDGLSRYKALILPNVACISQEQIEHVERFAGKGGGLVATNETSLYDENYKKRENFG</sequence>
<dbReference type="Gene3D" id="3.40.50.880">
    <property type="match status" value="1"/>
</dbReference>
<accession>X1TT69</accession>
<evidence type="ECO:0000259" key="1">
    <source>
        <dbReference type="Pfam" id="PF08532"/>
    </source>
</evidence>
<evidence type="ECO:0000313" key="2">
    <source>
        <dbReference type="EMBL" id="GAI90765.1"/>
    </source>
</evidence>
<dbReference type="InterPro" id="IPR029062">
    <property type="entry name" value="Class_I_gatase-like"/>
</dbReference>
<dbReference type="EMBL" id="BARW01024342">
    <property type="protein sequence ID" value="GAI90765.1"/>
    <property type="molecule type" value="Genomic_DNA"/>
</dbReference>
<proteinExistence type="predicted"/>
<dbReference type="CDD" id="cd03143">
    <property type="entry name" value="A4_beta-galactosidase_middle_domain"/>
    <property type="match status" value="1"/>
</dbReference>
<dbReference type="Pfam" id="PF08532">
    <property type="entry name" value="Glyco_hydro_42M"/>
    <property type="match status" value="1"/>
</dbReference>
<organism evidence="2">
    <name type="scientific">marine sediment metagenome</name>
    <dbReference type="NCBI Taxonomy" id="412755"/>
    <lineage>
        <taxon>unclassified sequences</taxon>
        <taxon>metagenomes</taxon>
        <taxon>ecological metagenomes</taxon>
    </lineage>
</organism>
<dbReference type="GO" id="GO:0005975">
    <property type="term" value="P:carbohydrate metabolic process"/>
    <property type="evidence" value="ECO:0007669"/>
    <property type="project" value="InterPro"/>
</dbReference>
<gene>
    <name evidence="2" type="ORF">S12H4_40151</name>
</gene>
<protein>
    <recommendedName>
        <fullName evidence="1">Beta-galactosidase trimerisation domain-containing protein</fullName>
    </recommendedName>
</protein>